<accession>A0AAV7HCL0</accession>
<feature type="region of interest" description="Disordered" evidence="1">
    <location>
        <begin position="153"/>
        <end position="186"/>
    </location>
</feature>
<evidence type="ECO:0000256" key="1">
    <source>
        <dbReference type="SAM" id="MobiDB-lite"/>
    </source>
</evidence>
<feature type="compositionally biased region" description="Pro residues" evidence="1">
    <location>
        <begin position="168"/>
        <end position="185"/>
    </location>
</feature>
<evidence type="ECO:0000313" key="3">
    <source>
        <dbReference type="Proteomes" id="UP000775213"/>
    </source>
</evidence>
<keyword evidence="3" id="KW-1185">Reference proteome</keyword>
<reference evidence="2 3" key="1">
    <citation type="journal article" date="2021" name="Hortic Res">
        <title>Chromosome-scale assembly of the Dendrobium chrysotoxum genome enhances the understanding of orchid evolution.</title>
        <authorList>
            <person name="Zhang Y."/>
            <person name="Zhang G.Q."/>
            <person name="Zhang D."/>
            <person name="Liu X.D."/>
            <person name="Xu X.Y."/>
            <person name="Sun W.H."/>
            <person name="Yu X."/>
            <person name="Zhu X."/>
            <person name="Wang Z.W."/>
            <person name="Zhao X."/>
            <person name="Zhong W.Y."/>
            <person name="Chen H."/>
            <person name="Yin W.L."/>
            <person name="Huang T."/>
            <person name="Niu S.C."/>
            <person name="Liu Z.J."/>
        </authorList>
    </citation>
    <scope>NUCLEOTIDE SEQUENCE [LARGE SCALE GENOMIC DNA]</scope>
    <source>
        <strain evidence="2">Lindl</strain>
    </source>
</reference>
<dbReference type="EMBL" id="JAGFBR010000005">
    <property type="protein sequence ID" value="KAH0466741.1"/>
    <property type="molecule type" value="Genomic_DNA"/>
</dbReference>
<name>A0AAV7HCL0_DENCH</name>
<feature type="compositionally biased region" description="Low complexity" evidence="1">
    <location>
        <begin position="75"/>
        <end position="116"/>
    </location>
</feature>
<feature type="compositionally biased region" description="Basic and acidic residues" evidence="1">
    <location>
        <begin position="242"/>
        <end position="257"/>
    </location>
</feature>
<dbReference type="AlphaFoldDB" id="A0AAV7HCL0"/>
<proteinExistence type="predicted"/>
<sequence>MSTIDHEHIGVNAINLVYYHLSIIKSVHVQVVGKEIQLLRFLLYDIPFKVDLFPCKSRKNISTLKLNIWDSTARAAPAARNPAPAARDPAPAARDPAPAARDPAPATRDPAPATPALPGCPRARRSCLRDSRSCRCLPNRPCVPAEAARPPALHPPLHQPAAPRSPALHPPALHPPELHPPPHQPAPARLARVRLRPRPSSPASAPEFACVRARVRPRVGSGQPSNPLGRVRVRISDPFTHPGRESMPKSRHDKSGAEEEFAPLFDYSGVHSAGFHCLSDDDLDDSPVVSNGSRKRKGCKANLCHNGIQLRFDNFHSKGLMADDNAFPSNKIVSSSSGVKLTVNRFSKSVNGCFDESKYSSSYAQAVRNSISIITNDRILESLNNKNTNPISILLVDNAPMNNDVDNLNKGT</sequence>
<feature type="region of interest" description="Disordered" evidence="1">
    <location>
        <begin position="75"/>
        <end position="122"/>
    </location>
</feature>
<organism evidence="2 3">
    <name type="scientific">Dendrobium chrysotoxum</name>
    <name type="common">Orchid</name>
    <dbReference type="NCBI Taxonomy" id="161865"/>
    <lineage>
        <taxon>Eukaryota</taxon>
        <taxon>Viridiplantae</taxon>
        <taxon>Streptophyta</taxon>
        <taxon>Embryophyta</taxon>
        <taxon>Tracheophyta</taxon>
        <taxon>Spermatophyta</taxon>
        <taxon>Magnoliopsida</taxon>
        <taxon>Liliopsida</taxon>
        <taxon>Asparagales</taxon>
        <taxon>Orchidaceae</taxon>
        <taxon>Epidendroideae</taxon>
        <taxon>Malaxideae</taxon>
        <taxon>Dendrobiinae</taxon>
        <taxon>Dendrobium</taxon>
    </lineage>
</organism>
<protein>
    <submittedName>
        <fullName evidence="2">Uncharacterized protein</fullName>
    </submittedName>
</protein>
<comment type="caution">
    <text evidence="2">The sequence shown here is derived from an EMBL/GenBank/DDBJ whole genome shotgun (WGS) entry which is preliminary data.</text>
</comment>
<evidence type="ECO:0000313" key="2">
    <source>
        <dbReference type="EMBL" id="KAH0466741.1"/>
    </source>
</evidence>
<gene>
    <name evidence="2" type="ORF">IEQ34_003979</name>
</gene>
<dbReference type="Proteomes" id="UP000775213">
    <property type="component" value="Unassembled WGS sequence"/>
</dbReference>
<feature type="region of interest" description="Disordered" evidence="1">
    <location>
        <begin position="237"/>
        <end position="257"/>
    </location>
</feature>